<evidence type="ECO:0008006" key="4">
    <source>
        <dbReference type="Google" id="ProtNLM"/>
    </source>
</evidence>
<dbReference type="InterPro" id="IPR036869">
    <property type="entry name" value="J_dom_sf"/>
</dbReference>
<feature type="region of interest" description="Disordered" evidence="1">
    <location>
        <begin position="248"/>
        <end position="310"/>
    </location>
</feature>
<name>A0ABP0JWK5_9DINO</name>
<protein>
    <recommendedName>
        <fullName evidence="4">RRM domain-containing protein</fullName>
    </recommendedName>
</protein>
<evidence type="ECO:0000256" key="1">
    <source>
        <dbReference type="SAM" id="MobiDB-lite"/>
    </source>
</evidence>
<sequence length="391" mass="43456">MEARAVSRAIVKGQHFAEITVLLDNGELSTLLGPARRNRPEALKDCLELRKVAMKCTDDSKLLILKKRKKELEDVTWTVKDLGGRLLDGAEGPPPGFKPPSWMPQADAVSSTPLGYVSPGKYRAPVKPTAKEEESVYSFKTRKLVECAEADVKELVSSGDWESKAKVALQQAFKKFGPVLEIRVDFKSDDGEKVASVRFASAKAVELAMSKALRGWLPVGDKHVRVRQPAVEAKAEWRTFVAPRRAAPALESAPNKKRLRPNERFANKKDVEDEETNNFDAQTGPHSQATPKAVPVPPMPEPAQPEPDRPVPLALEEATSVEDREVAKGEEEVAREMKALLQKPFSQQKKALKAIRAKWHPDKNPDAVEVATRVFQFIQAHDEWLQHHGLA</sequence>
<dbReference type="Gene3D" id="3.30.70.330">
    <property type="match status" value="1"/>
</dbReference>
<feature type="compositionally biased region" description="Pro residues" evidence="1">
    <location>
        <begin position="294"/>
        <end position="305"/>
    </location>
</feature>
<evidence type="ECO:0000313" key="2">
    <source>
        <dbReference type="EMBL" id="CAK9018855.1"/>
    </source>
</evidence>
<dbReference type="Proteomes" id="UP001642464">
    <property type="component" value="Unassembled WGS sequence"/>
</dbReference>
<dbReference type="InterPro" id="IPR012677">
    <property type="entry name" value="Nucleotide-bd_a/b_plait_sf"/>
</dbReference>
<dbReference type="Gene3D" id="1.10.287.110">
    <property type="entry name" value="DnaJ domain"/>
    <property type="match status" value="1"/>
</dbReference>
<feature type="compositionally biased region" description="Basic and acidic residues" evidence="1">
    <location>
        <begin position="260"/>
        <end position="271"/>
    </location>
</feature>
<dbReference type="CDD" id="cd00590">
    <property type="entry name" value="RRM_SF"/>
    <property type="match status" value="1"/>
</dbReference>
<proteinExistence type="predicted"/>
<evidence type="ECO:0000313" key="3">
    <source>
        <dbReference type="Proteomes" id="UP001642464"/>
    </source>
</evidence>
<keyword evidence="3" id="KW-1185">Reference proteome</keyword>
<dbReference type="EMBL" id="CAXAMM010008903">
    <property type="protein sequence ID" value="CAK9018855.1"/>
    <property type="molecule type" value="Genomic_DNA"/>
</dbReference>
<dbReference type="SUPFAM" id="SSF46565">
    <property type="entry name" value="Chaperone J-domain"/>
    <property type="match status" value="1"/>
</dbReference>
<accession>A0ABP0JWK5</accession>
<feature type="compositionally biased region" description="Polar residues" evidence="1">
    <location>
        <begin position="278"/>
        <end position="288"/>
    </location>
</feature>
<comment type="caution">
    <text evidence="2">The sequence shown here is derived from an EMBL/GenBank/DDBJ whole genome shotgun (WGS) entry which is preliminary data.</text>
</comment>
<gene>
    <name evidence="2" type="ORF">SCF082_LOCUS14267</name>
</gene>
<reference evidence="2 3" key="1">
    <citation type="submission" date="2024-02" db="EMBL/GenBank/DDBJ databases">
        <authorList>
            <person name="Chen Y."/>
            <person name="Shah S."/>
            <person name="Dougan E. K."/>
            <person name="Thang M."/>
            <person name="Chan C."/>
        </authorList>
    </citation>
    <scope>NUCLEOTIDE SEQUENCE [LARGE SCALE GENOMIC DNA]</scope>
</reference>
<organism evidence="2 3">
    <name type="scientific">Durusdinium trenchii</name>
    <dbReference type="NCBI Taxonomy" id="1381693"/>
    <lineage>
        <taxon>Eukaryota</taxon>
        <taxon>Sar</taxon>
        <taxon>Alveolata</taxon>
        <taxon>Dinophyceae</taxon>
        <taxon>Suessiales</taxon>
        <taxon>Symbiodiniaceae</taxon>
        <taxon>Durusdinium</taxon>
    </lineage>
</organism>